<dbReference type="GO" id="GO:0000062">
    <property type="term" value="F:fatty-acyl-CoA binding"/>
    <property type="evidence" value="ECO:0007669"/>
    <property type="project" value="InterPro"/>
</dbReference>
<dbReference type="Proteomes" id="UP000035642">
    <property type="component" value="Unassembled WGS sequence"/>
</dbReference>
<name>A0A0K0DBZ1_ANGCA</name>
<dbReference type="WBParaSite" id="ACAC_0000801601-mRNA-1">
    <property type="protein sequence ID" value="ACAC_0000801601-mRNA-1"/>
    <property type="gene ID" value="ACAC_0000801601"/>
</dbReference>
<dbReference type="Gene3D" id="1.20.80.10">
    <property type="match status" value="1"/>
</dbReference>
<proteinExistence type="predicted"/>
<dbReference type="InterPro" id="IPR000582">
    <property type="entry name" value="Acyl-CoA-binding_protein"/>
</dbReference>
<evidence type="ECO:0000313" key="3">
    <source>
        <dbReference type="WBParaSite" id="ACAC_0000801601-mRNA-1"/>
    </source>
</evidence>
<sequence length="144" mass="17272">EKQFNEKKEEEARRQKLRWEKWQLEYAEAKHRALEFKAYWERRHKDDKDLWRDKDFANAVDKMSRAGYKGVHGNFDVPEEDKTKLEALYMQVTVGDYDGNSALSCADEWKKLVGKTKIEAQNEFIEHSNRMLTRYGWNPPEGWV</sequence>
<keyword evidence="2" id="KW-1185">Reference proteome</keyword>
<dbReference type="AlphaFoldDB" id="A0A0K0DBZ1"/>
<accession>A0A0K0DBZ1</accession>
<feature type="domain" description="ACB" evidence="1">
    <location>
        <begin position="54"/>
        <end position="127"/>
    </location>
</feature>
<evidence type="ECO:0000259" key="1">
    <source>
        <dbReference type="Pfam" id="PF00887"/>
    </source>
</evidence>
<dbReference type="InterPro" id="IPR014352">
    <property type="entry name" value="FERM/acyl-CoA-bd_prot_sf"/>
</dbReference>
<dbReference type="STRING" id="6313.A0A0K0DBZ1"/>
<reference evidence="2" key="1">
    <citation type="submission" date="2012-09" db="EMBL/GenBank/DDBJ databases">
        <authorList>
            <person name="Martin A.A."/>
        </authorList>
    </citation>
    <scope>NUCLEOTIDE SEQUENCE</scope>
</reference>
<dbReference type="Pfam" id="PF00887">
    <property type="entry name" value="ACBP"/>
    <property type="match status" value="1"/>
</dbReference>
<evidence type="ECO:0000313" key="2">
    <source>
        <dbReference type="Proteomes" id="UP000035642"/>
    </source>
</evidence>
<protein>
    <submittedName>
        <fullName evidence="3">ACB domain-containing protein</fullName>
    </submittedName>
</protein>
<dbReference type="SUPFAM" id="SSF47027">
    <property type="entry name" value="Acyl-CoA binding protein"/>
    <property type="match status" value="1"/>
</dbReference>
<organism evidence="2 3">
    <name type="scientific">Angiostrongylus cantonensis</name>
    <name type="common">Rat lungworm</name>
    <dbReference type="NCBI Taxonomy" id="6313"/>
    <lineage>
        <taxon>Eukaryota</taxon>
        <taxon>Metazoa</taxon>
        <taxon>Ecdysozoa</taxon>
        <taxon>Nematoda</taxon>
        <taxon>Chromadorea</taxon>
        <taxon>Rhabditida</taxon>
        <taxon>Rhabditina</taxon>
        <taxon>Rhabditomorpha</taxon>
        <taxon>Strongyloidea</taxon>
        <taxon>Metastrongylidae</taxon>
        <taxon>Angiostrongylus</taxon>
    </lineage>
</organism>
<reference evidence="3" key="2">
    <citation type="submission" date="2017-02" db="UniProtKB">
        <authorList>
            <consortium name="WormBaseParasite"/>
        </authorList>
    </citation>
    <scope>IDENTIFICATION</scope>
</reference>
<dbReference type="InterPro" id="IPR035984">
    <property type="entry name" value="Acyl-CoA-binding_sf"/>
</dbReference>